<comment type="similarity">
    <text evidence="6">Belongs to the peroxiredoxin family. Tpx subfamily.</text>
</comment>
<evidence type="ECO:0000259" key="7">
    <source>
        <dbReference type="PROSITE" id="PS51352"/>
    </source>
</evidence>
<dbReference type="RefSeq" id="WP_019443292.1">
    <property type="nucleotide sequence ID" value="NZ_ALOE01000073.1"/>
</dbReference>
<reference evidence="8 9" key="1">
    <citation type="submission" date="2019-09" db="EMBL/GenBank/DDBJ databases">
        <title>Hybrid Assembly of the complete Genome of the Deep-Sea Bacterium Moritella marina from long Nanopore and Illumina reads.</title>
        <authorList>
            <person name="Magin S."/>
            <person name="Georgoulis A."/>
            <person name="Papadimitriou K."/>
            <person name="Iliakis G."/>
            <person name="Vorgias C.E."/>
        </authorList>
    </citation>
    <scope>NUCLEOTIDE SEQUENCE [LARGE SCALE GENOMIC DNA]</scope>
    <source>
        <strain evidence="8 9">MP-1</strain>
    </source>
</reference>
<dbReference type="PANTHER" id="PTHR43110:SF1">
    <property type="entry name" value="THIOL PEROXIDASE"/>
    <property type="match status" value="1"/>
</dbReference>
<dbReference type="Gene3D" id="3.40.30.10">
    <property type="entry name" value="Glutaredoxin"/>
    <property type="match status" value="1"/>
</dbReference>
<proteinExistence type="inferred from homology"/>
<evidence type="ECO:0000256" key="4">
    <source>
        <dbReference type="ARBA" id="ARBA00023157"/>
    </source>
</evidence>
<dbReference type="InterPro" id="IPR013766">
    <property type="entry name" value="Thioredoxin_domain"/>
</dbReference>
<dbReference type="KEGG" id="mmaa:FR932_10910"/>
<dbReference type="PANTHER" id="PTHR43110">
    <property type="entry name" value="THIOL PEROXIDASE"/>
    <property type="match status" value="1"/>
</dbReference>
<dbReference type="EMBL" id="CP044399">
    <property type="protein sequence ID" value="QFI38320.1"/>
    <property type="molecule type" value="Genomic_DNA"/>
</dbReference>
<evidence type="ECO:0000256" key="2">
    <source>
        <dbReference type="ARBA" id="ARBA00022862"/>
    </source>
</evidence>
<feature type="domain" description="Thioredoxin" evidence="7">
    <location>
        <begin position="17"/>
        <end position="166"/>
    </location>
</feature>
<comment type="miscellaneous">
    <text evidence="6">The active site is a conserved redox-active cysteine residue, the peroxidatic cysteine (C(P)), which makes the nucleophilic attack on the peroxide substrate. The peroxide oxidizes the C(P)-SH to cysteine sulfenic acid (C(P)-SOH), which then reacts with another cysteine residue, the resolving cysteine (C(R)), to form a disulfide bridge. The disulfide is subsequently reduced by an appropriate electron donor to complete the catalytic cycle. In this atypical 2-Cys peroxiredoxin, C(R) is present in the same subunit to form an intramolecular disulfide. The disulfide is subsequently reduced by thioredoxin.</text>
</comment>
<sequence length="166" mass="17300">MSITFQGTAVSVSGTFPQVGQAAPSFTLCAADLSELSLDSLKGQQVVLNIFPSIDTPVCATSVRAFNEKAAGINNVTVLCISADLPFATSRFCGSEGIEGVKTASFFRSPTFTEDYGVNLNEGALAGLATRAVIVLNEDGKVVHCELVSEITDEANYEAAIAVLGK</sequence>
<dbReference type="GO" id="GO:0008379">
    <property type="term" value="F:thioredoxin peroxidase activity"/>
    <property type="evidence" value="ECO:0007669"/>
    <property type="project" value="UniProtKB-UniRule"/>
</dbReference>
<keyword evidence="9" id="KW-1185">Reference proteome</keyword>
<evidence type="ECO:0000256" key="3">
    <source>
        <dbReference type="ARBA" id="ARBA00023002"/>
    </source>
</evidence>
<protein>
    <recommendedName>
        <fullName evidence="6">Thiol peroxidase</fullName>
        <shortName evidence="6">Tpx</shortName>
        <ecNumber evidence="6">1.11.1.24</ecNumber>
    </recommendedName>
    <alternativeName>
        <fullName evidence="6">Peroxiredoxin tpx</fullName>
        <shortName evidence="6">Prx</shortName>
    </alternativeName>
    <alternativeName>
        <fullName evidence="6">Thioredoxin peroxidase</fullName>
    </alternativeName>
    <alternativeName>
        <fullName evidence="6">Thioredoxin-dependent peroxiredoxin</fullName>
    </alternativeName>
</protein>
<dbReference type="EC" id="1.11.1.24" evidence="6"/>
<comment type="subunit">
    <text evidence="6">Homodimer.</text>
</comment>
<feature type="disulfide bond" description="Redox-active" evidence="6">
    <location>
        <begin position="59"/>
        <end position="93"/>
    </location>
</feature>
<dbReference type="InterPro" id="IPR036249">
    <property type="entry name" value="Thioredoxin-like_sf"/>
</dbReference>
<keyword evidence="4 6" id="KW-1015">Disulfide bond</keyword>
<comment type="function">
    <text evidence="6">Thiol-specific peroxidase that catalyzes the reduction of hydrogen peroxide and organic hydroperoxides to water and alcohols, respectively. Plays a role in cell protection against oxidative stress by detoxifying peroxides.</text>
</comment>
<organism evidence="8 9">
    <name type="scientific">Moritella marina ATCC 15381</name>
    <dbReference type="NCBI Taxonomy" id="1202962"/>
    <lineage>
        <taxon>Bacteria</taxon>
        <taxon>Pseudomonadati</taxon>
        <taxon>Pseudomonadota</taxon>
        <taxon>Gammaproteobacteria</taxon>
        <taxon>Alteromonadales</taxon>
        <taxon>Moritellaceae</taxon>
        <taxon>Moritella</taxon>
    </lineage>
</organism>
<dbReference type="PROSITE" id="PS01265">
    <property type="entry name" value="TPX"/>
    <property type="match status" value="1"/>
</dbReference>
<gene>
    <name evidence="6" type="primary">tpx</name>
    <name evidence="8" type="ORF">FR932_10910</name>
</gene>
<evidence type="ECO:0000256" key="6">
    <source>
        <dbReference type="HAMAP-Rule" id="MF_00269"/>
    </source>
</evidence>
<evidence type="ECO:0000313" key="9">
    <source>
        <dbReference type="Proteomes" id="UP000327424"/>
    </source>
</evidence>
<comment type="catalytic activity">
    <reaction evidence="6">
        <text>a hydroperoxide + [thioredoxin]-dithiol = an alcohol + [thioredoxin]-disulfide + H2O</text>
        <dbReference type="Rhea" id="RHEA:62620"/>
        <dbReference type="Rhea" id="RHEA-COMP:10698"/>
        <dbReference type="Rhea" id="RHEA-COMP:10700"/>
        <dbReference type="ChEBI" id="CHEBI:15377"/>
        <dbReference type="ChEBI" id="CHEBI:29950"/>
        <dbReference type="ChEBI" id="CHEBI:30879"/>
        <dbReference type="ChEBI" id="CHEBI:35924"/>
        <dbReference type="ChEBI" id="CHEBI:50058"/>
        <dbReference type="EC" id="1.11.1.24"/>
    </reaction>
</comment>
<dbReference type="Proteomes" id="UP000327424">
    <property type="component" value="Chromosome"/>
</dbReference>
<evidence type="ECO:0000256" key="5">
    <source>
        <dbReference type="ARBA" id="ARBA00023284"/>
    </source>
</evidence>
<keyword evidence="5 6" id="KW-0676">Redox-active center</keyword>
<feature type="active site" description="Cysteine sulfenic acid (-SOH) intermediate" evidence="6">
    <location>
        <position position="59"/>
    </location>
</feature>
<dbReference type="PROSITE" id="PS51352">
    <property type="entry name" value="THIOREDOXIN_2"/>
    <property type="match status" value="1"/>
</dbReference>
<dbReference type="CDD" id="cd03014">
    <property type="entry name" value="PRX_Atyp2cys"/>
    <property type="match status" value="1"/>
</dbReference>
<dbReference type="NCBIfam" id="NF001808">
    <property type="entry name" value="PRK00522.1"/>
    <property type="match status" value="1"/>
</dbReference>
<keyword evidence="3 6" id="KW-0560">Oxidoreductase</keyword>
<dbReference type="InterPro" id="IPR018219">
    <property type="entry name" value="Tpx_CS"/>
</dbReference>
<evidence type="ECO:0000313" key="8">
    <source>
        <dbReference type="EMBL" id="QFI38320.1"/>
    </source>
</evidence>
<accession>A0A5J6WML4</accession>
<dbReference type="Pfam" id="PF08534">
    <property type="entry name" value="Redoxin"/>
    <property type="match status" value="1"/>
</dbReference>
<dbReference type="OrthoDB" id="9781543at2"/>
<dbReference type="AlphaFoldDB" id="A0A5J6WML4"/>
<dbReference type="InterPro" id="IPR002065">
    <property type="entry name" value="TPX"/>
</dbReference>
<dbReference type="InterPro" id="IPR050455">
    <property type="entry name" value="Tpx_Peroxidase_subfamily"/>
</dbReference>
<keyword evidence="2 6" id="KW-0049">Antioxidant</keyword>
<dbReference type="InterPro" id="IPR013740">
    <property type="entry name" value="Redoxin"/>
</dbReference>
<name>A0A5J6WML4_MORMI</name>
<evidence type="ECO:0000256" key="1">
    <source>
        <dbReference type="ARBA" id="ARBA00022559"/>
    </source>
</evidence>
<dbReference type="SUPFAM" id="SSF52833">
    <property type="entry name" value="Thioredoxin-like"/>
    <property type="match status" value="1"/>
</dbReference>
<dbReference type="HAMAP" id="MF_00269">
    <property type="entry name" value="Tpx"/>
    <property type="match status" value="1"/>
</dbReference>
<keyword evidence="1 6" id="KW-0575">Peroxidase</keyword>